<gene>
    <name evidence="3" type="ORF">GRG538_LOCUS3935</name>
    <name evidence="5" type="ORF">QYT958_LOCUS28243</name>
    <name evidence="2" type="ORF">TIS948_LOCUS13871</name>
    <name evidence="4" type="ORF">UJA718_LOCUS23498</name>
</gene>
<dbReference type="AlphaFoldDB" id="A0A821T6H6"/>
<evidence type="ECO:0000313" key="5">
    <source>
        <dbReference type="EMBL" id="CAF4865396.1"/>
    </source>
</evidence>
<evidence type="ECO:0000313" key="4">
    <source>
        <dbReference type="EMBL" id="CAF4460926.1"/>
    </source>
</evidence>
<dbReference type="Proteomes" id="UP000663848">
    <property type="component" value="Unassembled WGS sequence"/>
</dbReference>
<evidence type="ECO:0000313" key="2">
    <source>
        <dbReference type="EMBL" id="CAF3226193.1"/>
    </source>
</evidence>
<comment type="caution">
    <text evidence="5">The sequence shown here is derived from an EMBL/GenBank/DDBJ whole genome shotgun (WGS) entry which is preliminary data.</text>
</comment>
<dbReference type="Proteomes" id="UP000663825">
    <property type="component" value="Unassembled WGS sequence"/>
</dbReference>
<evidence type="ECO:0000313" key="7">
    <source>
        <dbReference type="Proteomes" id="UP000663873"/>
    </source>
</evidence>
<dbReference type="SUPFAM" id="SSF101447">
    <property type="entry name" value="Formin homology 2 domain (FH2 domain)"/>
    <property type="match status" value="1"/>
</dbReference>
<feature type="region of interest" description="Disordered" evidence="1">
    <location>
        <begin position="8"/>
        <end position="36"/>
    </location>
</feature>
<dbReference type="EMBL" id="CAJOBR010007565">
    <property type="protein sequence ID" value="CAF4865396.1"/>
    <property type="molecule type" value="Genomic_DNA"/>
</dbReference>
<feature type="compositionally biased region" description="Pro residues" evidence="1">
    <location>
        <begin position="11"/>
        <end position="36"/>
    </location>
</feature>
<dbReference type="OrthoDB" id="10059486at2759"/>
<dbReference type="Proteomes" id="UP000663872">
    <property type="component" value="Unassembled WGS sequence"/>
</dbReference>
<evidence type="ECO:0000256" key="1">
    <source>
        <dbReference type="SAM" id="MobiDB-lite"/>
    </source>
</evidence>
<evidence type="ECO:0000313" key="6">
    <source>
        <dbReference type="Proteomes" id="UP000663848"/>
    </source>
</evidence>
<evidence type="ECO:0000313" key="3">
    <source>
        <dbReference type="EMBL" id="CAF3333870.1"/>
    </source>
</evidence>
<organism evidence="5 6">
    <name type="scientific">Rotaria socialis</name>
    <dbReference type="NCBI Taxonomy" id="392032"/>
    <lineage>
        <taxon>Eukaryota</taxon>
        <taxon>Metazoa</taxon>
        <taxon>Spiralia</taxon>
        <taxon>Gnathifera</taxon>
        <taxon>Rotifera</taxon>
        <taxon>Eurotatoria</taxon>
        <taxon>Bdelloidea</taxon>
        <taxon>Philodinida</taxon>
        <taxon>Philodinidae</taxon>
        <taxon>Rotaria</taxon>
    </lineage>
</organism>
<keyword evidence="7" id="KW-1185">Reference proteome</keyword>
<protein>
    <submittedName>
        <fullName evidence="5">Uncharacterized protein</fullName>
    </submittedName>
</protein>
<dbReference type="EMBL" id="CAJNYT010000141">
    <property type="protein sequence ID" value="CAF3333870.1"/>
    <property type="molecule type" value="Genomic_DNA"/>
</dbReference>
<sequence>MSNFLVIVSGPVPPPPPPSPPSPPSSPPPPPPPPPPLHPILSCNGRQCAICGRCRDWYYAGVPEDWHWIRNFRNWDHDFAERWRNGEYHSKFKLRDGAECNRYSYYFVSEIIRVVSLGTFDGSALLGHLCLCD</sequence>
<proteinExistence type="predicted"/>
<dbReference type="Proteomes" id="UP000663873">
    <property type="component" value="Unassembled WGS sequence"/>
</dbReference>
<dbReference type="EMBL" id="CAJNXB010002224">
    <property type="protein sequence ID" value="CAF3226193.1"/>
    <property type="molecule type" value="Genomic_DNA"/>
</dbReference>
<dbReference type="EMBL" id="CAJOBP010005123">
    <property type="protein sequence ID" value="CAF4460926.1"/>
    <property type="molecule type" value="Genomic_DNA"/>
</dbReference>
<name>A0A821T6H6_9BILA</name>
<accession>A0A821T6H6</accession>
<reference evidence="5" key="1">
    <citation type="submission" date="2021-02" db="EMBL/GenBank/DDBJ databases">
        <authorList>
            <person name="Nowell W R."/>
        </authorList>
    </citation>
    <scope>NUCLEOTIDE SEQUENCE</scope>
</reference>